<protein>
    <recommendedName>
        <fullName evidence="3">SnoaL-like domain-containing protein</fullName>
    </recommendedName>
</protein>
<dbReference type="InterPro" id="IPR032710">
    <property type="entry name" value="NTF2-like_dom_sf"/>
</dbReference>
<dbReference type="RefSeq" id="XP_046014236.1">
    <property type="nucleotide sequence ID" value="XM_046147847.1"/>
</dbReference>
<dbReference type="Gene3D" id="3.10.450.50">
    <property type="match status" value="1"/>
</dbReference>
<organism evidence="1 2">
    <name type="scientific">Microdochium trichocladiopsis</name>
    <dbReference type="NCBI Taxonomy" id="1682393"/>
    <lineage>
        <taxon>Eukaryota</taxon>
        <taxon>Fungi</taxon>
        <taxon>Dikarya</taxon>
        <taxon>Ascomycota</taxon>
        <taxon>Pezizomycotina</taxon>
        <taxon>Sordariomycetes</taxon>
        <taxon>Xylariomycetidae</taxon>
        <taxon>Xylariales</taxon>
        <taxon>Microdochiaceae</taxon>
        <taxon>Microdochium</taxon>
    </lineage>
</organism>
<evidence type="ECO:0008006" key="3">
    <source>
        <dbReference type="Google" id="ProtNLM"/>
    </source>
</evidence>
<keyword evidence="2" id="KW-1185">Reference proteome</keyword>
<evidence type="ECO:0000313" key="2">
    <source>
        <dbReference type="Proteomes" id="UP000756346"/>
    </source>
</evidence>
<comment type="caution">
    <text evidence="1">The sequence shown here is derived from an EMBL/GenBank/DDBJ whole genome shotgun (WGS) entry which is preliminary data.</text>
</comment>
<dbReference type="Proteomes" id="UP000756346">
    <property type="component" value="Unassembled WGS sequence"/>
</dbReference>
<accession>A0A9P8YBR2</accession>
<dbReference type="EMBL" id="JAGTJQ010000004">
    <property type="protein sequence ID" value="KAH7033404.1"/>
    <property type="molecule type" value="Genomic_DNA"/>
</dbReference>
<proteinExistence type="predicted"/>
<sequence length="155" mass="17671">MVDVLCSREAVEDLIERQWVPFDVKDKGKAKPEEYVNTFSQDLISIFANGPEVHGIQGHLASYRQLYENLCYVRRDVNSYDVIGDKIYMEFTTLLILSSDPDQQLIAIRGCNVIQVATSGRDKNLIVRVHGYYDVGPAFDRLFQLGEAASEEPFY</sequence>
<dbReference type="SUPFAM" id="SSF54427">
    <property type="entry name" value="NTF2-like"/>
    <property type="match status" value="1"/>
</dbReference>
<gene>
    <name evidence="1" type="ORF">B0I36DRAFT_108583</name>
</gene>
<dbReference type="GeneID" id="70177393"/>
<reference evidence="1" key="1">
    <citation type="journal article" date="2021" name="Nat. Commun.">
        <title>Genetic determinants of endophytism in the Arabidopsis root mycobiome.</title>
        <authorList>
            <person name="Mesny F."/>
            <person name="Miyauchi S."/>
            <person name="Thiergart T."/>
            <person name="Pickel B."/>
            <person name="Atanasova L."/>
            <person name="Karlsson M."/>
            <person name="Huettel B."/>
            <person name="Barry K.W."/>
            <person name="Haridas S."/>
            <person name="Chen C."/>
            <person name="Bauer D."/>
            <person name="Andreopoulos W."/>
            <person name="Pangilinan J."/>
            <person name="LaButti K."/>
            <person name="Riley R."/>
            <person name="Lipzen A."/>
            <person name="Clum A."/>
            <person name="Drula E."/>
            <person name="Henrissat B."/>
            <person name="Kohler A."/>
            <person name="Grigoriev I.V."/>
            <person name="Martin F.M."/>
            <person name="Hacquard S."/>
        </authorList>
    </citation>
    <scope>NUCLEOTIDE SEQUENCE</scope>
    <source>
        <strain evidence="1">MPI-CAGE-CH-0230</strain>
    </source>
</reference>
<dbReference type="OrthoDB" id="4684250at2759"/>
<dbReference type="AlphaFoldDB" id="A0A9P8YBR2"/>
<name>A0A9P8YBR2_9PEZI</name>
<evidence type="ECO:0000313" key="1">
    <source>
        <dbReference type="EMBL" id="KAH7033404.1"/>
    </source>
</evidence>